<protein>
    <submittedName>
        <fullName evidence="2">Uncharacterized protein</fullName>
    </submittedName>
</protein>
<dbReference type="RefSeq" id="WP_338291902.1">
    <property type="nucleotide sequence ID" value="NZ_AP027272.1"/>
</dbReference>
<organism evidence="2 3">
    <name type="scientific">Planctobacterium marinum</name>
    <dbReference type="NCBI Taxonomy" id="1631968"/>
    <lineage>
        <taxon>Bacteria</taxon>
        <taxon>Pseudomonadati</taxon>
        <taxon>Pseudomonadota</taxon>
        <taxon>Gammaproteobacteria</taxon>
        <taxon>Alteromonadales</taxon>
        <taxon>Alteromonadaceae</taxon>
        <taxon>Planctobacterium</taxon>
    </lineage>
</organism>
<feature type="transmembrane region" description="Helical" evidence="1">
    <location>
        <begin position="34"/>
        <end position="52"/>
    </location>
</feature>
<evidence type="ECO:0000313" key="3">
    <source>
        <dbReference type="Proteomes" id="UP001333710"/>
    </source>
</evidence>
<feature type="transmembrane region" description="Helical" evidence="1">
    <location>
        <begin position="6"/>
        <end position="22"/>
    </location>
</feature>
<accession>A0AA48HQ16</accession>
<feature type="transmembrane region" description="Helical" evidence="1">
    <location>
        <begin position="112"/>
        <end position="130"/>
    </location>
</feature>
<sequence length="141" mass="15937">MGINTIAVSLALIISTFVIWRFNRFKGQQQMRYYAWLLATFPLYYFAFALFVPDGSVLVKEVGVSILFFLLVALALRVKPTLAAMILAVGYLLHAGYDLSHDELFINPGMPRWWPLFCGGVDGIIGLYLLHQVYRTPACKT</sequence>
<reference evidence="2" key="1">
    <citation type="submission" date="2023-01" db="EMBL/GenBank/DDBJ databases">
        <title>Complete genome sequence of Planctobacterium marinum strain Dej080120_11.</title>
        <authorList>
            <person name="Ueki S."/>
            <person name="Maruyama F."/>
        </authorList>
    </citation>
    <scope>NUCLEOTIDE SEQUENCE</scope>
    <source>
        <strain evidence="2">Dej080120_11</strain>
    </source>
</reference>
<feature type="transmembrane region" description="Helical" evidence="1">
    <location>
        <begin position="83"/>
        <end position="100"/>
    </location>
</feature>
<keyword evidence="1" id="KW-0812">Transmembrane</keyword>
<dbReference type="Proteomes" id="UP001333710">
    <property type="component" value="Chromosome"/>
</dbReference>
<evidence type="ECO:0000256" key="1">
    <source>
        <dbReference type="SAM" id="Phobius"/>
    </source>
</evidence>
<dbReference type="EMBL" id="AP027272">
    <property type="protein sequence ID" value="BDX05894.1"/>
    <property type="molecule type" value="Genomic_DNA"/>
</dbReference>
<feature type="transmembrane region" description="Helical" evidence="1">
    <location>
        <begin position="58"/>
        <end position="76"/>
    </location>
</feature>
<gene>
    <name evidence="2" type="ORF">MACH26_14150</name>
</gene>
<keyword evidence="3" id="KW-1185">Reference proteome</keyword>
<proteinExistence type="predicted"/>
<name>A0AA48HQ16_9ALTE</name>
<evidence type="ECO:0000313" key="2">
    <source>
        <dbReference type="EMBL" id="BDX05894.1"/>
    </source>
</evidence>
<dbReference type="AlphaFoldDB" id="A0AA48HQ16"/>
<keyword evidence="1" id="KW-1133">Transmembrane helix</keyword>
<dbReference type="KEGG" id="pmaw:MACH26_14150"/>
<keyword evidence="1" id="KW-0472">Membrane</keyword>